<feature type="region of interest" description="Disordered" evidence="1">
    <location>
        <begin position="387"/>
        <end position="473"/>
    </location>
</feature>
<feature type="compositionally biased region" description="Low complexity" evidence="1">
    <location>
        <begin position="336"/>
        <end position="345"/>
    </location>
</feature>
<keyword evidence="2" id="KW-0472">Membrane</keyword>
<proteinExistence type="predicted"/>
<accession>A0A8H6M4T9</accession>
<keyword evidence="4" id="KW-1185">Reference proteome</keyword>
<feature type="compositionally biased region" description="Polar residues" evidence="1">
    <location>
        <begin position="154"/>
        <end position="168"/>
    </location>
</feature>
<feature type="region of interest" description="Disordered" evidence="1">
    <location>
        <begin position="1"/>
        <end position="47"/>
    </location>
</feature>
<comment type="caution">
    <text evidence="3">The sequence shown here is derived from an EMBL/GenBank/DDBJ whole genome shotgun (WGS) entry which is preliminary data.</text>
</comment>
<gene>
    <name evidence="3" type="ORF">DFP72DRAFT_850634</name>
</gene>
<feature type="compositionally biased region" description="Low complexity" evidence="1">
    <location>
        <begin position="240"/>
        <end position="252"/>
    </location>
</feature>
<evidence type="ECO:0000313" key="3">
    <source>
        <dbReference type="EMBL" id="KAF6751502.1"/>
    </source>
</evidence>
<keyword evidence="2" id="KW-0812">Transmembrane</keyword>
<feature type="compositionally biased region" description="Pro residues" evidence="1">
    <location>
        <begin position="398"/>
        <end position="423"/>
    </location>
</feature>
<evidence type="ECO:0000256" key="1">
    <source>
        <dbReference type="SAM" id="MobiDB-lite"/>
    </source>
</evidence>
<protein>
    <submittedName>
        <fullName evidence="3">Uncharacterized protein</fullName>
    </submittedName>
</protein>
<reference evidence="3 4" key="1">
    <citation type="submission" date="2020-07" db="EMBL/GenBank/DDBJ databases">
        <title>Comparative genomics of pyrophilous fungi reveals a link between fire events and developmental genes.</title>
        <authorList>
            <consortium name="DOE Joint Genome Institute"/>
            <person name="Steindorff A.S."/>
            <person name="Carver A."/>
            <person name="Calhoun S."/>
            <person name="Stillman K."/>
            <person name="Liu H."/>
            <person name="Lipzen A."/>
            <person name="Pangilinan J."/>
            <person name="Labutti K."/>
            <person name="Bruns T.D."/>
            <person name="Grigoriev I.V."/>
        </authorList>
    </citation>
    <scope>NUCLEOTIDE SEQUENCE [LARGE SCALE GENOMIC DNA]</scope>
    <source>
        <strain evidence="3 4">CBS 144469</strain>
    </source>
</reference>
<feature type="transmembrane region" description="Helical" evidence="2">
    <location>
        <begin position="73"/>
        <end position="90"/>
    </location>
</feature>
<feature type="compositionally biased region" description="Polar residues" evidence="1">
    <location>
        <begin position="455"/>
        <end position="466"/>
    </location>
</feature>
<dbReference type="Proteomes" id="UP000521943">
    <property type="component" value="Unassembled WGS sequence"/>
</dbReference>
<evidence type="ECO:0000256" key="2">
    <source>
        <dbReference type="SAM" id="Phobius"/>
    </source>
</evidence>
<feature type="region of interest" description="Disordered" evidence="1">
    <location>
        <begin position="290"/>
        <end position="346"/>
    </location>
</feature>
<dbReference type="AlphaFoldDB" id="A0A8H6M4T9"/>
<keyword evidence="2" id="KW-1133">Transmembrane helix</keyword>
<dbReference type="EMBL" id="JACGCI010000049">
    <property type="protein sequence ID" value="KAF6751502.1"/>
    <property type="molecule type" value="Genomic_DNA"/>
</dbReference>
<feature type="compositionally biased region" description="Low complexity" evidence="1">
    <location>
        <begin position="316"/>
        <end position="328"/>
    </location>
</feature>
<feature type="compositionally biased region" description="Polar residues" evidence="1">
    <location>
        <begin position="1"/>
        <end position="22"/>
    </location>
</feature>
<feature type="compositionally biased region" description="Pro residues" evidence="1">
    <location>
        <begin position="430"/>
        <end position="450"/>
    </location>
</feature>
<organism evidence="3 4">
    <name type="scientific">Ephemerocybe angulata</name>
    <dbReference type="NCBI Taxonomy" id="980116"/>
    <lineage>
        <taxon>Eukaryota</taxon>
        <taxon>Fungi</taxon>
        <taxon>Dikarya</taxon>
        <taxon>Basidiomycota</taxon>
        <taxon>Agaricomycotina</taxon>
        <taxon>Agaricomycetes</taxon>
        <taxon>Agaricomycetidae</taxon>
        <taxon>Agaricales</taxon>
        <taxon>Agaricineae</taxon>
        <taxon>Psathyrellaceae</taxon>
        <taxon>Ephemerocybe</taxon>
    </lineage>
</organism>
<name>A0A8H6M4T9_9AGAR</name>
<sequence length="499" mass="53109">MSRYTSSSQMYQRRHGQVQQDGSGDIGTYLHPSHDIPPPSPVYNADTERTARKTDVYSFKFYWHICSNKPTPFLYAVVFLPLGLFPAYYASAVVSRLPPLGALPRILRIRLQIQDVTEAKDINGHRHHSILPPAITLPFTVYSQGERSLRTSFSASNLNQPRGQNSNPRAAPFRPNATYDSSLTPPCAYNPRAARSCTDLRAYPSVNLPEGDTKKKRGGLQRLIDTFTGRSTGRSRSRSPSRSPSGFAEPEVVPVPPSAPSPWHPRPLHQMEECELESMVDAALRELTHRRQSQANSSGVSPSTGAATQPPPPGTSTPSISGSQSQPPVHAPSMYSQGSQQISQGAGAGLDLSPLYQAISDRIFNGVNALPPPTQAIPQMAVTPSIVVPTHPTGATPAPSPAPHSPTAPPAFAPPAFAPPAFAPPAAATPAPPPAPPPAAAPPAVTPPIGPGNLAQWSTGVPQNQGPYLLPAPPYSMEAQPEETSITVTTQVGETLGYP</sequence>
<feature type="region of interest" description="Disordered" evidence="1">
    <location>
        <begin position="154"/>
        <end position="185"/>
    </location>
</feature>
<feature type="region of interest" description="Disordered" evidence="1">
    <location>
        <begin position="203"/>
        <end position="267"/>
    </location>
</feature>
<feature type="compositionally biased region" description="Pro residues" evidence="1">
    <location>
        <begin position="253"/>
        <end position="265"/>
    </location>
</feature>
<evidence type="ECO:0000313" key="4">
    <source>
        <dbReference type="Proteomes" id="UP000521943"/>
    </source>
</evidence>